<name>A0A8T2NZ46_9TELE</name>
<proteinExistence type="predicted"/>
<sequence length="86" mass="9595">MHFGAGSVQSDGTLPPPPSPCRLSLPRGLVSIRLQRAVGGIAEKESDRERERERERERDQGGGSFYEEKKKKINQCNKPDSDADEL</sequence>
<evidence type="ECO:0000256" key="1">
    <source>
        <dbReference type="SAM" id="MobiDB-lite"/>
    </source>
</evidence>
<dbReference type="AlphaFoldDB" id="A0A8T2NZ46"/>
<feature type="compositionally biased region" description="Basic and acidic residues" evidence="1">
    <location>
        <begin position="42"/>
        <end position="70"/>
    </location>
</feature>
<evidence type="ECO:0000313" key="2">
    <source>
        <dbReference type="EMBL" id="KAG9344411.1"/>
    </source>
</evidence>
<feature type="region of interest" description="Disordered" evidence="1">
    <location>
        <begin position="1"/>
        <end position="86"/>
    </location>
</feature>
<keyword evidence="3" id="KW-1185">Reference proteome</keyword>
<protein>
    <submittedName>
        <fullName evidence="2">Uncharacterized protein</fullName>
    </submittedName>
</protein>
<comment type="caution">
    <text evidence="2">The sequence shown here is derived from an EMBL/GenBank/DDBJ whole genome shotgun (WGS) entry which is preliminary data.</text>
</comment>
<evidence type="ECO:0000313" key="3">
    <source>
        <dbReference type="Proteomes" id="UP000824540"/>
    </source>
</evidence>
<gene>
    <name evidence="2" type="ORF">JZ751_011081</name>
</gene>
<reference evidence="2" key="1">
    <citation type="thesis" date="2021" institute="BYU ScholarsArchive" country="Provo, UT, USA">
        <title>Applications of and Algorithms for Genome Assembly and Genomic Analyses with an Emphasis on Marine Teleosts.</title>
        <authorList>
            <person name="Pickett B.D."/>
        </authorList>
    </citation>
    <scope>NUCLEOTIDE SEQUENCE</scope>
    <source>
        <strain evidence="2">HI-2016</strain>
    </source>
</reference>
<accession>A0A8T2NZ46</accession>
<dbReference type="Proteomes" id="UP000824540">
    <property type="component" value="Unassembled WGS sequence"/>
</dbReference>
<dbReference type="EMBL" id="JAFBMS010000020">
    <property type="protein sequence ID" value="KAG9344411.1"/>
    <property type="molecule type" value="Genomic_DNA"/>
</dbReference>
<organism evidence="2 3">
    <name type="scientific">Albula glossodonta</name>
    <name type="common">roundjaw bonefish</name>
    <dbReference type="NCBI Taxonomy" id="121402"/>
    <lineage>
        <taxon>Eukaryota</taxon>
        <taxon>Metazoa</taxon>
        <taxon>Chordata</taxon>
        <taxon>Craniata</taxon>
        <taxon>Vertebrata</taxon>
        <taxon>Euteleostomi</taxon>
        <taxon>Actinopterygii</taxon>
        <taxon>Neopterygii</taxon>
        <taxon>Teleostei</taxon>
        <taxon>Albuliformes</taxon>
        <taxon>Albulidae</taxon>
        <taxon>Albula</taxon>
    </lineage>
</organism>